<dbReference type="EMBL" id="CM037625">
    <property type="protein sequence ID" value="KAH7998642.1"/>
    <property type="molecule type" value="Genomic_DNA"/>
</dbReference>
<gene>
    <name evidence="1" type="ORF">K3G42_018669</name>
</gene>
<proteinExistence type="predicted"/>
<protein>
    <submittedName>
        <fullName evidence="1">Uncharacterized protein</fullName>
    </submittedName>
</protein>
<sequence length="238" mass="27527">MPLEFLLREVQCTLTGHELPRQLATLRAYTASKKYLRLTKVSSTWDYREYEPHIVPSTKNPHLLFCKLTLRHFNRTPEQVLHHVRGRRYQKALKRYEDCQKEGVEYVPACLLRRQPRRQWHRNNQPNGSRQPHQKREFWEPPPSDEDGEETDDSMSDLYPPAMFPKGPPVSKKDSDVFMTDGNEEAAKPATADADGDEAVDVGSAMGGKRRNKQTGPIKKKFKKSAQKTQELSERNVV</sequence>
<organism evidence="1 2">
    <name type="scientific">Sphaerodactylus townsendi</name>
    <dbReference type="NCBI Taxonomy" id="933632"/>
    <lineage>
        <taxon>Eukaryota</taxon>
        <taxon>Metazoa</taxon>
        <taxon>Chordata</taxon>
        <taxon>Craniata</taxon>
        <taxon>Vertebrata</taxon>
        <taxon>Euteleostomi</taxon>
        <taxon>Lepidosauria</taxon>
        <taxon>Squamata</taxon>
        <taxon>Bifurcata</taxon>
        <taxon>Gekkota</taxon>
        <taxon>Sphaerodactylidae</taxon>
        <taxon>Sphaerodactylus</taxon>
    </lineage>
</organism>
<evidence type="ECO:0000313" key="2">
    <source>
        <dbReference type="Proteomes" id="UP000827872"/>
    </source>
</evidence>
<reference evidence="1" key="1">
    <citation type="submission" date="2021-08" db="EMBL/GenBank/DDBJ databases">
        <title>The first chromosome-level gecko genome reveals the dynamic sex chromosomes of Neotropical dwarf geckos (Sphaerodactylidae: Sphaerodactylus).</title>
        <authorList>
            <person name="Pinto B.J."/>
            <person name="Keating S.E."/>
            <person name="Gamble T."/>
        </authorList>
    </citation>
    <scope>NUCLEOTIDE SEQUENCE</scope>
    <source>
        <strain evidence="1">TG3544</strain>
    </source>
</reference>
<keyword evidence="2" id="KW-1185">Reference proteome</keyword>
<name>A0ACB8F0R4_9SAUR</name>
<evidence type="ECO:0000313" key="1">
    <source>
        <dbReference type="EMBL" id="KAH7998642.1"/>
    </source>
</evidence>
<accession>A0ACB8F0R4</accession>
<dbReference type="Proteomes" id="UP000827872">
    <property type="component" value="Linkage Group LG12"/>
</dbReference>
<comment type="caution">
    <text evidence="1">The sequence shown here is derived from an EMBL/GenBank/DDBJ whole genome shotgun (WGS) entry which is preliminary data.</text>
</comment>